<sequence>MASMQMEMMVEENKQPLGEIADSFPQSNPQCSEQLQDVKKVLFQEESDSGSDYGSYKKLEKFLPRTVPAGNMLFPDLFQTSNLLFYDRFETYKDYMLGDCKPSEVREFIAEYLETALEPSGWKAVWRTDVFKVLVEVTDVEYASLKALVYLCDPFLCESHISSITEEGIRDLLEVKDQRVPLQELYVVFDESGEYDQTAVVIEHVRFFYQHIWRPWDEEEEDHVDYFVRCVEPRLRLHYDILEDRIPSTLVAEYRRLLKHCDEVYMHFTNLRNNLSNKDSDSESELDNVSMVEGMKMDDELENQKRKLKLIENPLLRYLFCYQRSSGSYSVKAKGPRSTGGKVIHVVSTNLSLTTLQCLMREKLEPESENRDLEIQFHRDPLEAVNACYDGDLVIICPGHYTVYGLINITDSIELEGYGLPDDIIIEKKGNGDNFVDCTGAHIKISNMKFVQHDAVEAIVTIHSGKTELDNCVLQCETTGVTVKKSSELTMKYCDLYGAKGAGMEIYPGSNCILVGNGIHHCRDGILIKDFIDVVYEIPKIIMENNVIHNNEGYAVVLVKPADCEVIKLQTEEAKGGCLHDNLSDPNVLLPNINESASKENQGIQKSNTCNKEEYLLSKEQTESHCAFDEEAESNHAITTELVANTRRKTQIHKKRLSALGITKADDDNITSQEIFVSLVGNQFKRNGKGSFGTFLF</sequence>
<dbReference type="Proteomes" id="UP000812440">
    <property type="component" value="Chromosome 4"/>
</dbReference>
<dbReference type="Pfam" id="PF13229">
    <property type="entry name" value="Beta_helix"/>
    <property type="match status" value="1"/>
</dbReference>
<accession>A0A8T2IWI0</accession>
<reference evidence="6" key="1">
    <citation type="thesis" date="2020" institute="ProQuest LLC" country="789 East Eisenhower Parkway, Ann Arbor, MI, USA">
        <title>Comparative Genomics and Chromosome Evolution.</title>
        <authorList>
            <person name="Mudd A.B."/>
        </authorList>
    </citation>
    <scope>NUCLEOTIDE SEQUENCE</scope>
    <source>
        <strain evidence="6">Female2</strain>
        <tissue evidence="6">Blood</tissue>
    </source>
</reference>
<dbReference type="PANTHER" id="PTHR14695">
    <property type="entry name" value="SHC SH2-DOMAIN BINDING PROTEIN 1-RELATED"/>
    <property type="match status" value="1"/>
</dbReference>
<dbReference type="OrthoDB" id="5978115at2759"/>
<organism evidence="6 7">
    <name type="scientific">Hymenochirus boettgeri</name>
    <name type="common">Congo dwarf clawed frog</name>
    <dbReference type="NCBI Taxonomy" id="247094"/>
    <lineage>
        <taxon>Eukaryota</taxon>
        <taxon>Metazoa</taxon>
        <taxon>Chordata</taxon>
        <taxon>Craniata</taxon>
        <taxon>Vertebrata</taxon>
        <taxon>Euteleostomi</taxon>
        <taxon>Amphibia</taxon>
        <taxon>Batrachia</taxon>
        <taxon>Anura</taxon>
        <taxon>Pipoidea</taxon>
        <taxon>Pipidae</taxon>
        <taxon>Pipinae</taxon>
        <taxon>Hymenochirus</taxon>
    </lineage>
</organism>
<dbReference type="InterPro" id="IPR012334">
    <property type="entry name" value="Pectin_lyas_fold"/>
</dbReference>
<keyword evidence="3" id="KW-0206">Cytoskeleton</keyword>
<dbReference type="GO" id="GO:0005819">
    <property type="term" value="C:spindle"/>
    <property type="evidence" value="ECO:0007669"/>
    <property type="project" value="UniProtKB-SubCell"/>
</dbReference>
<dbReference type="SMART" id="SM00710">
    <property type="entry name" value="PbH1"/>
    <property type="match status" value="3"/>
</dbReference>
<evidence type="ECO:0000313" key="7">
    <source>
        <dbReference type="Proteomes" id="UP000812440"/>
    </source>
</evidence>
<evidence type="ECO:0000259" key="5">
    <source>
        <dbReference type="Pfam" id="PF23762"/>
    </source>
</evidence>
<gene>
    <name evidence="6" type="ORF">GDO86_008158</name>
</gene>
<dbReference type="Pfam" id="PF23762">
    <property type="entry name" value="SHCBP_N"/>
    <property type="match status" value="1"/>
</dbReference>
<feature type="domain" description="SHC SH2" evidence="5">
    <location>
        <begin position="87"/>
        <end position="317"/>
    </location>
</feature>
<evidence type="ECO:0000259" key="4">
    <source>
        <dbReference type="Pfam" id="PF13229"/>
    </source>
</evidence>
<name>A0A8T2IWI0_9PIPI</name>
<dbReference type="InterPro" id="IPR039448">
    <property type="entry name" value="Beta_helix"/>
</dbReference>
<proteinExistence type="predicted"/>
<dbReference type="Gene3D" id="2.160.20.10">
    <property type="entry name" value="Single-stranded right-handed beta-helix, Pectin lyase-like"/>
    <property type="match status" value="1"/>
</dbReference>
<dbReference type="InterPro" id="IPR045140">
    <property type="entry name" value="SHCBP1-like"/>
</dbReference>
<feature type="domain" description="Right handed beta helix" evidence="4">
    <location>
        <begin position="443"/>
        <end position="562"/>
    </location>
</feature>
<evidence type="ECO:0000256" key="1">
    <source>
        <dbReference type="ARBA" id="ARBA00004186"/>
    </source>
</evidence>
<dbReference type="SUPFAM" id="SSF51126">
    <property type="entry name" value="Pectin lyase-like"/>
    <property type="match status" value="1"/>
</dbReference>
<evidence type="ECO:0000313" key="6">
    <source>
        <dbReference type="EMBL" id="KAG8437349.1"/>
    </source>
</evidence>
<keyword evidence="2" id="KW-0963">Cytoplasm</keyword>
<protein>
    <recommendedName>
        <fullName evidence="8">SHC binding and spindle associated 1</fullName>
    </recommendedName>
</protein>
<dbReference type="GO" id="GO:0008543">
    <property type="term" value="P:fibroblast growth factor receptor signaling pathway"/>
    <property type="evidence" value="ECO:0007669"/>
    <property type="project" value="TreeGrafter"/>
</dbReference>
<dbReference type="AlphaFoldDB" id="A0A8T2IWI0"/>
<evidence type="ECO:0000256" key="3">
    <source>
        <dbReference type="ARBA" id="ARBA00023212"/>
    </source>
</evidence>
<evidence type="ECO:0000256" key="2">
    <source>
        <dbReference type="ARBA" id="ARBA00022490"/>
    </source>
</evidence>
<dbReference type="InterPro" id="IPR006626">
    <property type="entry name" value="PbH1"/>
</dbReference>
<dbReference type="EMBL" id="JAACNH010000007">
    <property type="protein sequence ID" value="KAG8437349.1"/>
    <property type="molecule type" value="Genomic_DNA"/>
</dbReference>
<dbReference type="PANTHER" id="PTHR14695:SF8">
    <property type="entry name" value="SHC SH2 DOMAIN-BINDING PROTEIN 1"/>
    <property type="match status" value="1"/>
</dbReference>
<comment type="caution">
    <text evidence="6">The sequence shown here is derived from an EMBL/GenBank/DDBJ whole genome shotgun (WGS) entry which is preliminary data.</text>
</comment>
<dbReference type="InterPro" id="IPR057508">
    <property type="entry name" value="SHCBP-like_N"/>
</dbReference>
<dbReference type="InterPro" id="IPR011050">
    <property type="entry name" value="Pectin_lyase_fold/virulence"/>
</dbReference>
<comment type="subcellular location">
    <subcellularLocation>
        <location evidence="1">Cytoplasm</location>
        <location evidence="1">Cytoskeleton</location>
        <location evidence="1">Spindle</location>
    </subcellularLocation>
</comment>
<keyword evidence="7" id="KW-1185">Reference proteome</keyword>
<evidence type="ECO:0008006" key="8">
    <source>
        <dbReference type="Google" id="ProtNLM"/>
    </source>
</evidence>